<evidence type="ECO:0000313" key="4">
    <source>
        <dbReference type="Proteomes" id="UP000597762"/>
    </source>
</evidence>
<dbReference type="EMBL" id="CAHIKZ030000533">
    <property type="protein sequence ID" value="CAE1178635.1"/>
    <property type="molecule type" value="Genomic_DNA"/>
</dbReference>
<evidence type="ECO:0000256" key="1">
    <source>
        <dbReference type="ARBA" id="ARBA00007218"/>
    </source>
</evidence>
<comment type="caution">
    <text evidence="3">The sequence shown here is derived from an EMBL/GenBank/DDBJ whole genome shotgun (WGS) entry which is preliminary data.</text>
</comment>
<dbReference type="Pfam" id="PF10239">
    <property type="entry name" value="DUF2465"/>
    <property type="match status" value="1"/>
</dbReference>
<protein>
    <submittedName>
        <fullName evidence="3">Protein FAM98A</fullName>
    </submittedName>
</protein>
<accession>A0A812BBN4</accession>
<dbReference type="InterPro" id="IPR018797">
    <property type="entry name" value="FAM98"/>
</dbReference>
<feature type="region of interest" description="Disordered" evidence="2">
    <location>
        <begin position="292"/>
        <end position="326"/>
    </location>
</feature>
<dbReference type="PANTHER" id="PTHR31353">
    <property type="entry name" value="FAM98"/>
    <property type="match status" value="1"/>
</dbReference>
<proteinExistence type="inferred from homology"/>
<keyword evidence="4" id="KW-1185">Reference proteome</keyword>
<dbReference type="OrthoDB" id="512356at2759"/>
<dbReference type="Proteomes" id="UP000597762">
    <property type="component" value="Unassembled WGS sequence"/>
</dbReference>
<dbReference type="PANTHER" id="PTHR31353:SF1">
    <property type="entry name" value="PROTEIN FAM98B"/>
    <property type="match status" value="1"/>
</dbReference>
<feature type="compositionally biased region" description="Gly residues" evidence="2">
    <location>
        <begin position="296"/>
        <end position="313"/>
    </location>
</feature>
<reference evidence="3" key="1">
    <citation type="submission" date="2021-01" db="EMBL/GenBank/DDBJ databases">
        <authorList>
            <person name="Li R."/>
            <person name="Bekaert M."/>
        </authorList>
    </citation>
    <scope>NUCLEOTIDE SEQUENCE</scope>
    <source>
        <strain evidence="3">Farmed</strain>
    </source>
</reference>
<feature type="compositionally biased region" description="Basic residues" evidence="2">
    <location>
        <begin position="314"/>
        <end position="326"/>
    </location>
</feature>
<dbReference type="GO" id="GO:0072669">
    <property type="term" value="C:tRNA-splicing ligase complex"/>
    <property type="evidence" value="ECO:0007669"/>
    <property type="project" value="TreeGrafter"/>
</dbReference>
<organism evidence="3 4">
    <name type="scientific">Acanthosepion pharaonis</name>
    <name type="common">Pharaoh cuttlefish</name>
    <name type="synonym">Sepia pharaonis</name>
    <dbReference type="NCBI Taxonomy" id="158019"/>
    <lineage>
        <taxon>Eukaryota</taxon>
        <taxon>Metazoa</taxon>
        <taxon>Spiralia</taxon>
        <taxon>Lophotrochozoa</taxon>
        <taxon>Mollusca</taxon>
        <taxon>Cephalopoda</taxon>
        <taxon>Coleoidea</taxon>
        <taxon>Decapodiformes</taxon>
        <taxon>Sepiida</taxon>
        <taxon>Sepiina</taxon>
        <taxon>Sepiidae</taxon>
        <taxon>Acanthosepion</taxon>
    </lineage>
</organism>
<sequence length="326" mass="36599">MLQEGPSVAFTQVVSWLSLELQELANLEEHINAVSNLEEISSFLMEVSAFLRELSCPYEALTSGPIEQRLNTRENRVLLLDFLTTELSSVRIISVNKPSPLIIGKEKKKDDDESDVAFFLKQALTVLGLTNIPIDVSPEALFTDLDREIRSLVEKHPDRLGKAALNHSLSEDQWIEVQRINEALSEEYNIRREMLLKRIDVTVQSFMWSKVHTNDILKVYTRSRSCLQTKSNVTIASLLASRDDLLRLQKTSSGHDREVTKCDVNKVLIGAVPDRGGRAWEHDVPREMPQFKKRVAGGGGGHRGGGRGGGGHRGGFHKSGHRNHKY</sequence>
<evidence type="ECO:0000313" key="3">
    <source>
        <dbReference type="EMBL" id="CAE1178635.1"/>
    </source>
</evidence>
<gene>
    <name evidence="3" type="ORF">SPHA_15309</name>
</gene>
<evidence type="ECO:0000256" key="2">
    <source>
        <dbReference type="SAM" id="MobiDB-lite"/>
    </source>
</evidence>
<name>A0A812BBN4_ACAPH</name>
<dbReference type="AlphaFoldDB" id="A0A812BBN4"/>
<comment type="similarity">
    <text evidence="1">Belongs to the FAM98 family.</text>
</comment>